<evidence type="ECO:0000313" key="2">
    <source>
        <dbReference type="EMBL" id="CAA9512929.1"/>
    </source>
</evidence>
<evidence type="ECO:0000256" key="1">
    <source>
        <dbReference type="SAM" id="MobiDB-lite"/>
    </source>
</evidence>
<dbReference type="AlphaFoldDB" id="A0A6J4T459"/>
<proteinExistence type="predicted"/>
<feature type="region of interest" description="Disordered" evidence="1">
    <location>
        <begin position="104"/>
        <end position="130"/>
    </location>
</feature>
<protein>
    <submittedName>
        <fullName evidence="2">RidA/YER057c/UK114 superfamily protein</fullName>
    </submittedName>
</protein>
<organism evidence="2">
    <name type="scientific">uncultured Solirubrobacteraceae bacterium</name>
    <dbReference type="NCBI Taxonomy" id="1162706"/>
    <lineage>
        <taxon>Bacteria</taxon>
        <taxon>Bacillati</taxon>
        <taxon>Actinomycetota</taxon>
        <taxon>Thermoleophilia</taxon>
        <taxon>Solirubrobacterales</taxon>
        <taxon>Solirubrobacteraceae</taxon>
        <taxon>environmental samples</taxon>
    </lineage>
</organism>
<dbReference type="EMBL" id="CADCVR010000086">
    <property type="protein sequence ID" value="CAA9512929.1"/>
    <property type="molecule type" value="Genomic_DNA"/>
</dbReference>
<gene>
    <name evidence="2" type="ORF">AVDCRST_MAG53-2743</name>
</gene>
<feature type="region of interest" description="Disordered" evidence="1">
    <location>
        <begin position="39"/>
        <end position="88"/>
    </location>
</feature>
<feature type="compositionally biased region" description="Basic residues" evidence="1">
    <location>
        <begin position="107"/>
        <end position="120"/>
    </location>
</feature>
<feature type="compositionally biased region" description="Basic and acidic residues" evidence="1">
    <location>
        <begin position="50"/>
        <end position="64"/>
    </location>
</feature>
<name>A0A6J4T459_9ACTN</name>
<feature type="compositionally biased region" description="Basic and acidic residues" evidence="1">
    <location>
        <begin position="121"/>
        <end position="130"/>
    </location>
</feature>
<feature type="non-terminal residue" evidence="2">
    <location>
        <position position="1"/>
    </location>
</feature>
<accession>A0A6J4T459</accession>
<reference evidence="2" key="1">
    <citation type="submission" date="2020-02" db="EMBL/GenBank/DDBJ databases">
        <authorList>
            <person name="Meier V. D."/>
        </authorList>
    </citation>
    <scope>NUCLEOTIDE SEQUENCE</scope>
    <source>
        <strain evidence="2">AVDCRST_MAG53</strain>
    </source>
</reference>
<feature type="non-terminal residue" evidence="2">
    <location>
        <position position="130"/>
    </location>
</feature>
<sequence>ARTSPRPHRPRGPARRRALLARRRARLGALLLRADAAGSCHGQVGRGRRGRADRTVPREPPDRLRGRRRAARGRGALRGLRHGHDHLRGGQRGLCDVLLVRAAGAHDHRRRRAAARRGGRDRRDRRAAGV</sequence>